<evidence type="ECO:0000256" key="5">
    <source>
        <dbReference type="ARBA" id="ARBA00022989"/>
    </source>
</evidence>
<dbReference type="InterPro" id="IPR003607">
    <property type="entry name" value="HD/PDEase_dom"/>
</dbReference>
<keyword evidence="8" id="KW-0175">Coiled coil</keyword>
<dbReference type="InterPro" id="IPR043760">
    <property type="entry name" value="PycTM_dom"/>
</dbReference>
<keyword evidence="6" id="KW-0051">Antiviral defense</keyword>
<evidence type="ECO:0000256" key="6">
    <source>
        <dbReference type="ARBA" id="ARBA00023118"/>
    </source>
</evidence>
<dbReference type="EMBL" id="JBHTKA010000007">
    <property type="protein sequence ID" value="MFD1000856.1"/>
    <property type="molecule type" value="Genomic_DNA"/>
</dbReference>
<dbReference type="SMART" id="SM00471">
    <property type="entry name" value="HDc"/>
    <property type="match status" value="1"/>
</dbReference>
<protein>
    <submittedName>
        <fullName evidence="11">Pycsar system effector family protein</fullName>
    </submittedName>
</protein>
<comment type="caution">
    <text evidence="11">The sequence shown here is derived from an EMBL/GenBank/DDBJ whole genome shotgun (WGS) entry which is preliminary data.</text>
</comment>
<keyword evidence="12" id="KW-1185">Reference proteome</keyword>
<sequence length="411" mass="47383">MIETELVRKAKAYAEEILCNKLPKTCVYHNFSHTQEVAQAAQEIGAASNLTNDQMETVLIAAWLHDIGYLNGPKDHEKESATIAVKLLRDWNASEKKAEDVQRTILATVMPQAPQDIMGEVLCDADLHHLAKTDVRERAKRLREEIAITKNVHFASDDEWLQANLKFMKNHEFFTAYGKNVLQPLKKQNIKRLKNELKPEASKNEGLQEMEKEIEKLRKKLDKNSRPDRGIETMFRTTLENHINLSGMADTKANIMISINTIILSIVVSVLFRKLEDFPHLVVPTLILVFTCLTAIVMAILATRPNIAEGKFTREDILNKKTNLLFFGNFHNMALKDYEWGMREMMKDYDYLYGSMIKDIYFLGKVLAKKYKFIRLSYTIFMFGFVASIVTFLILTMLYYQPYSLKDLLTP</sequence>
<organism evidence="11 12">
    <name type="scientific">Ohtaekwangia kribbensis</name>
    <dbReference type="NCBI Taxonomy" id="688913"/>
    <lineage>
        <taxon>Bacteria</taxon>
        <taxon>Pseudomonadati</taxon>
        <taxon>Bacteroidota</taxon>
        <taxon>Cytophagia</taxon>
        <taxon>Cytophagales</taxon>
        <taxon>Fulvivirgaceae</taxon>
        <taxon>Ohtaekwangia</taxon>
    </lineage>
</organism>
<evidence type="ECO:0000313" key="11">
    <source>
        <dbReference type="EMBL" id="MFD1000856.1"/>
    </source>
</evidence>
<gene>
    <name evidence="11" type="ORF">ACFQ21_16135</name>
</gene>
<feature type="transmembrane region" description="Helical" evidence="9">
    <location>
        <begin position="278"/>
        <end position="302"/>
    </location>
</feature>
<dbReference type="Gene3D" id="1.10.3210.10">
    <property type="entry name" value="Hypothetical protein af1432"/>
    <property type="match status" value="1"/>
</dbReference>
<comment type="subcellular location">
    <subcellularLocation>
        <location evidence="1">Cell membrane</location>
    </subcellularLocation>
</comment>
<dbReference type="SUPFAM" id="SSF109604">
    <property type="entry name" value="HD-domain/PDEase-like"/>
    <property type="match status" value="1"/>
</dbReference>
<proteinExistence type="predicted"/>
<dbReference type="RefSeq" id="WP_377580311.1">
    <property type="nucleotide sequence ID" value="NZ_JBHTKA010000007.1"/>
</dbReference>
<evidence type="ECO:0000256" key="4">
    <source>
        <dbReference type="ARBA" id="ARBA00022741"/>
    </source>
</evidence>
<evidence type="ECO:0000256" key="7">
    <source>
        <dbReference type="ARBA" id="ARBA00023136"/>
    </source>
</evidence>
<feature type="transmembrane region" description="Helical" evidence="9">
    <location>
        <begin position="378"/>
        <end position="400"/>
    </location>
</feature>
<evidence type="ECO:0000256" key="3">
    <source>
        <dbReference type="ARBA" id="ARBA00022692"/>
    </source>
</evidence>
<keyword evidence="3 9" id="KW-0812">Transmembrane</keyword>
<keyword evidence="7 9" id="KW-0472">Membrane</keyword>
<accession>A0ABW3K5Z7</accession>
<feature type="coiled-coil region" evidence="8">
    <location>
        <begin position="200"/>
        <end position="227"/>
    </location>
</feature>
<keyword evidence="4" id="KW-0547">Nucleotide-binding</keyword>
<dbReference type="InterPro" id="IPR006674">
    <property type="entry name" value="HD_domain"/>
</dbReference>
<evidence type="ECO:0000256" key="2">
    <source>
        <dbReference type="ARBA" id="ARBA00022475"/>
    </source>
</evidence>
<evidence type="ECO:0000256" key="9">
    <source>
        <dbReference type="SAM" id="Phobius"/>
    </source>
</evidence>
<dbReference type="Proteomes" id="UP001597112">
    <property type="component" value="Unassembled WGS sequence"/>
</dbReference>
<dbReference type="Pfam" id="PF18967">
    <property type="entry name" value="PycTM"/>
    <property type="match status" value="1"/>
</dbReference>
<evidence type="ECO:0000256" key="1">
    <source>
        <dbReference type="ARBA" id="ARBA00004236"/>
    </source>
</evidence>
<keyword evidence="2" id="KW-1003">Cell membrane</keyword>
<dbReference type="CDD" id="cd00077">
    <property type="entry name" value="HDc"/>
    <property type="match status" value="1"/>
</dbReference>
<dbReference type="Pfam" id="PF01966">
    <property type="entry name" value="HD"/>
    <property type="match status" value="1"/>
</dbReference>
<feature type="domain" description="HD/PDEase" evidence="10">
    <location>
        <begin position="26"/>
        <end position="140"/>
    </location>
</feature>
<evidence type="ECO:0000256" key="8">
    <source>
        <dbReference type="SAM" id="Coils"/>
    </source>
</evidence>
<evidence type="ECO:0000259" key="10">
    <source>
        <dbReference type="SMART" id="SM00471"/>
    </source>
</evidence>
<evidence type="ECO:0000313" key="12">
    <source>
        <dbReference type="Proteomes" id="UP001597112"/>
    </source>
</evidence>
<reference evidence="12" key="1">
    <citation type="journal article" date="2019" name="Int. J. Syst. Evol. Microbiol.">
        <title>The Global Catalogue of Microorganisms (GCM) 10K type strain sequencing project: providing services to taxonomists for standard genome sequencing and annotation.</title>
        <authorList>
            <consortium name="The Broad Institute Genomics Platform"/>
            <consortium name="The Broad Institute Genome Sequencing Center for Infectious Disease"/>
            <person name="Wu L."/>
            <person name="Ma J."/>
        </authorList>
    </citation>
    <scope>NUCLEOTIDE SEQUENCE [LARGE SCALE GENOMIC DNA]</scope>
    <source>
        <strain evidence="12">CCUG 58938</strain>
    </source>
</reference>
<keyword evidence="5 9" id="KW-1133">Transmembrane helix</keyword>
<feature type="transmembrane region" description="Helical" evidence="9">
    <location>
        <begin position="253"/>
        <end position="272"/>
    </location>
</feature>
<name>A0ABW3K5Z7_9BACT</name>